<dbReference type="Proteomes" id="UP000054721">
    <property type="component" value="Unassembled WGS sequence"/>
</dbReference>
<evidence type="ECO:0000256" key="3">
    <source>
        <dbReference type="SAM" id="SignalP"/>
    </source>
</evidence>
<keyword evidence="2" id="KW-0378">Hydrolase</keyword>
<dbReference type="EMBL" id="JYDW01000084">
    <property type="protein sequence ID" value="KRZ56910.1"/>
    <property type="molecule type" value="Genomic_DNA"/>
</dbReference>
<dbReference type="InterPro" id="IPR004947">
    <property type="entry name" value="DNase_II"/>
</dbReference>
<dbReference type="AlphaFoldDB" id="A0A0V1LCX5"/>
<evidence type="ECO:0000256" key="2">
    <source>
        <dbReference type="ARBA" id="ARBA00022801"/>
    </source>
</evidence>
<feature type="chain" id="PRO_5006881704" evidence="3">
    <location>
        <begin position="28"/>
        <end position="773"/>
    </location>
</feature>
<dbReference type="Pfam" id="PF03265">
    <property type="entry name" value="DNase_II"/>
    <property type="match status" value="2"/>
</dbReference>
<evidence type="ECO:0000256" key="1">
    <source>
        <dbReference type="ARBA" id="ARBA00007527"/>
    </source>
</evidence>
<dbReference type="OrthoDB" id="10261598at2759"/>
<sequence length="773" mass="84644">MAAVIHYFMESKWIFIFLLILPNLATATSQCQTHEGNGNVDWAILYKAAGQTNGKIITATNVNWQQSPQPVGNRDGNSFGKALEHVAVADRNAKFVAYNNKPPNAVGVQTNSNSKGILIMDPTPAADSAAWIIHTVPGFPKALQAFAFPAEEITKGHLFVCFTIKEEQLDIIAHALRIVRPLVYHHDIPATEVNSRPNLKNLLNGDSNVLPPLTISKGIKTAASPGIKATVFSKGEKSGYEMFKRVLSRKLKKDLKVWTTRDTKLKGDCRILGRNIKLITSPISVSGDASTLENDVSQWAVTEPGSIFCAIDKPYHRSQKKEPALAVCIDDATIFSRFNDFVTGKNDGRIITSASVAWQQSPAQITVNNRHSFGKALEHVAVVDQSAKFVAYNNKPPNAVGVQTNSNSKGKNDGRIITATSVNWQQSPQPVGNRNGNSFGKALEHVAVADQNAKFVAYNNKPPNAVGVQTNSNSKGILIMDPRADDSAAWIIHTVPGFPKALQAYTFPAEEIAKGHLFVCLTIKEEQLDVIAHALRIVRPLVYHHDIPATEVNSRPNLKNLLNGDSNVLPPLTISKGIKTAASPGIKATVFSKGEKSGYEMFKRVLSRKLKKDLKVWTTRDTKLKGDCRILGRNIKLITSPISVSGDASTLENDVSQWAVTEPGKMFKRVLSRKLKKDLKVWTTRDTKLKGDCRILGRNIKLITSPISVSGDASTLENDVSQWAVTEPGNVFCAIDKPYHKSQRKEPALAVCIDDATIFTRFNELITGTDACN</sequence>
<keyword evidence="5" id="KW-1185">Reference proteome</keyword>
<comment type="caution">
    <text evidence="4">The sequence shown here is derived from an EMBL/GenBank/DDBJ whole genome shotgun (WGS) entry which is preliminary data.</text>
</comment>
<dbReference type="PANTHER" id="PTHR10858:SF23">
    <property type="entry name" value="DEOXYRIBONUCLEASE II"/>
    <property type="match status" value="1"/>
</dbReference>
<feature type="signal peptide" evidence="3">
    <location>
        <begin position="1"/>
        <end position="27"/>
    </location>
</feature>
<evidence type="ECO:0000313" key="4">
    <source>
        <dbReference type="EMBL" id="KRZ56910.1"/>
    </source>
</evidence>
<dbReference type="GO" id="GO:0004531">
    <property type="term" value="F:deoxyribonuclease II activity"/>
    <property type="evidence" value="ECO:0007669"/>
    <property type="project" value="InterPro"/>
</dbReference>
<protein>
    <submittedName>
        <fullName evidence="4">Plancitoxin-1</fullName>
    </submittedName>
</protein>
<dbReference type="PANTHER" id="PTHR10858">
    <property type="entry name" value="DEOXYRIBONUCLEASE II"/>
    <property type="match status" value="1"/>
</dbReference>
<proteinExistence type="inferred from homology"/>
<dbReference type="GO" id="GO:0006309">
    <property type="term" value="P:apoptotic DNA fragmentation"/>
    <property type="evidence" value="ECO:0007669"/>
    <property type="project" value="TreeGrafter"/>
</dbReference>
<name>A0A0V1LCX5_9BILA</name>
<evidence type="ECO:0000313" key="5">
    <source>
        <dbReference type="Proteomes" id="UP000054721"/>
    </source>
</evidence>
<comment type="similarity">
    <text evidence="1">Belongs to the DNase II family.</text>
</comment>
<accession>A0A0V1LCX5</accession>
<organism evidence="4 5">
    <name type="scientific">Trichinella nativa</name>
    <dbReference type="NCBI Taxonomy" id="6335"/>
    <lineage>
        <taxon>Eukaryota</taxon>
        <taxon>Metazoa</taxon>
        <taxon>Ecdysozoa</taxon>
        <taxon>Nematoda</taxon>
        <taxon>Enoplea</taxon>
        <taxon>Dorylaimia</taxon>
        <taxon>Trichinellida</taxon>
        <taxon>Trichinellidae</taxon>
        <taxon>Trichinella</taxon>
    </lineage>
</organism>
<keyword evidence="3" id="KW-0732">Signal</keyword>
<gene>
    <name evidence="4" type="ORF">T02_10226</name>
</gene>
<reference evidence="4 5" key="1">
    <citation type="submission" date="2015-05" db="EMBL/GenBank/DDBJ databases">
        <title>Evolution of Trichinella species and genotypes.</title>
        <authorList>
            <person name="Korhonen P.K."/>
            <person name="Edoardo P."/>
            <person name="Giuseppe L.R."/>
            <person name="Gasser R.B."/>
        </authorList>
    </citation>
    <scope>NUCLEOTIDE SEQUENCE [LARGE SCALE GENOMIC DNA]</scope>
    <source>
        <strain evidence="4">ISS10</strain>
    </source>
</reference>